<evidence type="ECO:0000313" key="20">
    <source>
        <dbReference type="EMBL" id="KAJ6217633.1"/>
    </source>
</evidence>
<dbReference type="GO" id="GO:0001736">
    <property type="term" value="P:establishment of planar polarity"/>
    <property type="evidence" value="ECO:0007669"/>
    <property type="project" value="UniProtKB-ARBA"/>
</dbReference>
<evidence type="ECO:0000256" key="2">
    <source>
        <dbReference type="ARBA" id="ARBA00004613"/>
    </source>
</evidence>
<evidence type="ECO:0000256" key="5">
    <source>
        <dbReference type="ARBA" id="ARBA00022692"/>
    </source>
</evidence>
<feature type="domain" description="Cadherin" evidence="19">
    <location>
        <begin position="1114"/>
        <end position="1229"/>
    </location>
</feature>
<evidence type="ECO:0000256" key="14">
    <source>
        <dbReference type="PROSITE-ProRule" id="PRU00043"/>
    </source>
</evidence>
<dbReference type="FunFam" id="2.60.40.60:FF:000306">
    <property type="entry name" value="Cadherin 23"/>
    <property type="match status" value="1"/>
</dbReference>
<evidence type="ECO:0000256" key="8">
    <source>
        <dbReference type="ARBA" id="ARBA00022837"/>
    </source>
</evidence>
<keyword evidence="15" id="KW-0645">Protease</keyword>
<feature type="domain" description="Cadherin" evidence="19">
    <location>
        <begin position="105"/>
        <end position="211"/>
    </location>
</feature>
<gene>
    <name evidence="20" type="ORF">RDWZM_008790</name>
</gene>
<dbReference type="FunFam" id="2.60.40.60:FF:000039">
    <property type="entry name" value="FAT atypical cadherin 3"/>
    <property type="match status" value="1"/>
</dbReference>
<name>A0A9Q0M2Q7_BLOTA</name>
<dbReference type="InterPro" id="IPR043504">
    <property type="entry name" value="Peptidase_S1_PA_chymotrypsin"/>
</dbReference>
<evidence type="ECO:0000256" key="1">
    <source>
        <dbReference type="ARBA" id="ARBA00004167"/>
    </source>
</evidence>
<feature type="domain" description="Cadherin" evidence="19">
    <location>
        <begin position="708"/>
        <end position="822"/>
    </location>
</feature>
<feature type="region of interest" description="Disordered" evidence="16">
    <location>
        <begin position="1851"/>
        <end position="1874"/>
    </location>
</feature>
<dbReference type="SMART" id="SM00112">
    <property type="entry name" value="CA"/>
    <property type="match status" value="13"/>
</dbReference>
<feature type="compositionally biased region" description="Pro residues" evidence="16">
    <location>
        <begin position="1982"/>
        <end position="2003"/>
    </location>
</feature>
<organism evidence="20 21">
    <name type="scientific">Blomia tropicalis</name>
    <name type="common">Mite</name>
    <dbReference type="NCBI Taxonomy" id="40697"/>
    <lineage>
        <taxon>Eukaryota</taxon>
        <taxon>Metazoa</taxon>
        <taxon>Ecdysozoa</taxon>
        <taxon>Arthropoda</taxon>
        <taxon>Chelicerata</taxon>
        <taxon>Arachnida</taxon>
        <taxon>Acari</taxon>
        <taxon>Acariformes</taxon>
        <taxon>Sarcoptiformes</taxon>
        <taxon>Astigmata</taxon>
        <taxon>Glycyphagoidea</taxon>
        <taxon>Echimyopodidae</taxon>
        <taxon>Blomia</taxon>
    </lineage>
</organism>
<evidence type="ECO:0000256" key="12">
    <source>
        <dbReference type="ARBA" id="ARBA00023157"/>
    </source>
</evidence>
<protein>
    <recommendedName>
        <fullName evidence="22">Cadherin-23</fullName>
    </recommendedName>
</protein>
<dbReference type="SMART" id="SM00020">
    <property type="entry name" value="Tryp_SPc"/>
    <property type="match status" value="1"/>
</dbReference>
<keyword evidence="3" id="KW-0964">Secreted</keyword>
<keyword evidence="5 17" id="KW-0812">Transmembrane</keyword>
<feature type="domain" description="Cadherin" evidence="19">
    <location>
        <begin position="1456"/>
        <end position="1584"/>
    </location>
</feature>
<feature type="domain" description="Cadherin" evidence="19">
    <location>
        <begin position="328"/>
        <end position="446"/>
    </location>
</feature>
<evidence type="ECO:0008006" key="22">
    <source>
        <dbReference type="Google" id="ProtNLM"/>
    </source>
</evidence>
<dbReference type="OMA" id="DQGKNGT"/>
<dbReference type="GO" id="GO:0005509">
    <property type="term" value="F:calcium ion binding"/>
    <property type="evidence" value="ECO:0007669"/>
    <property type="project" value="UniProtKB-UniRule"/>
</dbReference>
<keyword evidence="15" id="KW-0378">Hydrolase</keyword>
<evidence type="ECO:0000313" key="21">
    <source>
        <dbReference type="Proteomes" id="UP001142055"/>
    </source>
</evidence>
<dbReference type="GO" id="GO:0008104">
    <property type="term" value="P:intracellular protein localization"/>
    <property type="evidence" value="ECO:0007669"/>
    <property type="project" value="UniProtKB-ARBA"/>
</dbReference>
<comment type="caution">
    <text evidence="20">The sequence shown here is derived from an EMBL/GenBank/DDBJ whole genome shotgun (WGS) entry which is preliminary data.</text>
</comment>
<dbReference type="PRINTS" id="PR00722">
    <property type="entry name" value="CHYMOTRYPSIN"/>
</dbReference>
<evidence type="ECO:0000256" key="9">
    <source>
        <dbReference type="ARBA" id="ARBA00022889"/>
    </source>
</evidence>
<dbReference type="PROSITE" id="PS50240">
    <property type="entry name" value="TRYPSIN_DOM"/>
    <property type="match status" value="1"/>
</dbReference>
<dbReference type="GO" id="GO:0005576">
    <property type="term" value="C:extracellular region"/>
    <property type="evidence" value="ECO:0007669"/>
    <property type="project" value="UniProtKB-SubCell"/>
</dbReference>
<accession>A0A9Q0M2Q7</accession>
<dbReference type="PANTHER" id="PTHR24026:SF137">
    <property type="entry name" value="CADHERIN-RELATED TUMOR SUPPRESSOR"/>
    <property type="match status" value="1"/>
</dbReference>
<dbReference type="PRINTS" id="PR00205">
    <property type="entry name" value="CADHERIN"/>
</dbReference>
<evidence type="ECO:0000256" key="10">
    <source>
        <dbReference type="ARBA" id="ARBA00022989"/>
    </source>
</evidence>
<feature type="domain" description="Cadherin" evidence="19">
    <location>
        <begin position="823"/>
        <end position="943"/>
    </location>
</feature>
<evidence type="ECO:0000256" key="6">
    <source>
        <dbReference type="ARBA" id="ARBA00022729"/>
    </source>
</evidence>
<proteinExistence type="predicted"/>
<dbReference type="SUPFAM" id="SSF49313">
    <property type="entry name" value="Cadherin-like"/>
    <property type="match status" value="14"/>
</dbReference>
<dbReference type="PROSITE" id="PS00232">
    <property type="entry name" value="CADHERIN_1"/>
    <property type="match status" value="6"/>
</dbReference>
<evidence type="ECO:0000256" key="4">
    <source>
        <dbReference type="ARBA" id="ARBA00022536"/>
    </source>
</evidence>
<dbReference type="GO" id="GO:0007163">
    <property type="term" value="P:establishment or maintenance of cell polarity"/>
    <property type="evidence" value="ECO:0007669"/>
    <property type="project" value="UniProtKB-ARBA"/>
</dbReference>
<dbReference type="Gene3D" id="2.40.10.10">
    <property type="entry name" value="Trypsin-like serine proteases"/>
    <property type="match status" value="2"/>
</dbReference>
<keyword evidence="21" id="KW-1185">Reference proteome</keyword>
<dbReference type="FunFam" id="2.40.10.10:FF:000047">
    <property type="entry name" value="Trypsin eta"/>
    <property type="match status" value="1"/>
</dbReference>
<feature type="compositionally biased region" description="Polar residues" evidence="16">
    <location>
        <begin position="1851"/>
        <end position="1867"/>
    </location>
</feature>
<dbReference type="PROSITE" id="PS00134">
    <property type="entry name" value="TRYPSIN_HIS"/>
    <property type="match status" value="1"/>
</dbReference>
<feature type="compositionally biased region" description="Polar residues" evidence="16">
    <location>
        <begin position="1957"/>
        <end position="1980"/>
    </location>
</feature>
<feature type="domain" description="Cadherin" evidence="19">
    <location>
        <begin position="1348"/>
        <end position="1455"/>
    </location>
</feature>
<comment type="subcellular location">
    <subcellularLocation>
        <location evidence="1">Membrane</location>
        <topology evidence="1">Single-pass membrane protein</topology>
    </subcellularLocation>
    <subcellularLocation>
        <location evidence="2">Secreted</location>
    </subcellularLocation>
</comment>
<keyword evidence="12" id="KW-1015">Disulfide bond</keyword>
<feature type="domain" description="Cadherin" evidence="19">
    <location>
        <begin position="447"/>
        <end position="592"/>
    </location>
</feature>
<feature type="domain" description="Cadherin" evidence="19">
    <location>
        <begin position="593"/>
        <end position="707"/>
    </location>
</feature>
<dbReference type="GO" id="GO:0016485">
    <property type="term" value="P:protein processing"/>
    <property type="evidence" value="ECO:0007669"/>
    <property type="project" value="UniProtKB-ARBA"/>
</dbReference>
<dbReference type="InterPro" id="IPR033116">
    <property type="entry name" value="TRYPSIN_SER"/>
</dbReference>
<dbReference type="Pfam" id="PF00089">
    <property type="entry name" value="Trypsin"/>
    <property type="match status" value="1"/>
</dbReference>
<dbReference type="Gene3D" id="2.60.40.60">
    <property type="entry name" value="Cadherins"/>
    <property type="match status" value="14"/>
</dbReference>
<keyword evidence="7" id="KW-0677">Repeat</keyword>
<dbReference type="FunFam" id="2.60.40.60:FF:000092">
    <property type="entry name" value="Protocadherin 8"/>
    <property type="match status" value="1"/>
</dbReference>
<feature type="domain" description="Cadherin" evidence="19">
    <location>
        <begin position="212"/>
        <end position="327"/>
    </location>
</feature>
<keyword evidence="13" id="KW-0325">Glycoprotein</keyword>
<dbReference type="Pfam" id="PF00028">
    <property type="entry name" value="Cadherin"/>
    <property type="match status" value="9"/>
</dbReference>
<keyword evidence="6" id="KW-0732">Signal</keyword>
<evidence type="ECO:0000256" key="3">
    <source>
        <dbReference type="ARBA" id="ARBA00022525"/>
    </source>
</evidence>
<dbReference type="GO" id="GO:0048513">
    <property type="term" value="P:animal organ development"/>
    <property type="evidence" value="ECO:0007669"/>
    <property type="project" value="UniProtKB-ARBA"/>
</dbReference>
<feature type="domain" description="Cadherin" evidence="19">
    <location>
        <begin position="1235"/>
        <end position="1345"/>
    </location>
</feature>
<dbReference type="InterPro" id="IPR015919">
    <property type="entry name" value="Cadherin-like_sf"/>
</dbReference>
<feature type="domain" description="Cadherin" evidence="19">
    <location>
        <begin position="945"/>
        <end position="1064"/>
    </location>
</feature>
<dbReference type="InterPro" id="IPR002126">
    <property type="entry name" value="Cadherin-like_dom"/>
</dbReference>
<dbReference type="FunFam" id="2.60.40.60:FF:000168">
    <property type="entry name" value="Cadherin-related family member 2"/>
    <property type="match status" value="1"/>
</dbReference>
<evidence type="ECO:0000256" key="17">
    <source>
        <dbReference type="SAM" id="Phobius"/>
    </source>
</evidence>
<evidence type="ECO:0000259" key="19">
    <source>
        <dbReference type="PROSITE" id="PS50268"/>
    </source>
</evidence>
<keyword evidence="4" id="KW-0245">EGF-like domain</keyword>
<keyword evidence="15" id="KW-0720">Serine protease</keyword>
<evidence type="ECO:0000259" key="18">
    <source>
        <dbReference type="PROSITE" id="PS50240"/>
    </source>
</evidence>
<keyword evidence="9" id="KW-0130">Cell adhesion</keyword>
<reference evidence="20" key="1">
    <citation type="submission" date="2022-12" db="EMBL/GenBank/DDBJ databases">
        <title>Genome assemblies of Blomia tropicalis.</title>
        <authorList>
            <person name="Cui Y."/>
        </authorList>
    </citation>
    <scope>NUCLEOTIDE SEQUENCE</scope>
    <source>
        <tissue evidence="20">Adult mites</tissue>
    </source>
</reference>
<feature type="compositionally biased region" description="Low complexity" evidence="16">
    <location>
        <begin position="1934"/>
        <end position="1950"/>
    </location>
</feature>
<dbReference type="InterPro" id="IPR001314">
    <property type="entry name" value="Peptidase_S1A"/>
</dbReference>
<dbReference type="GO" id="GO:0004252">
    <property type="term" value="F:serine-type endopeptidase activity"/>
    <property type="evidence" value="ECO:0007669"/>
    <property type="project" value="InterPro"/>
</dbReference>
<dbReference type="GO" id="GO:0007156">
    <property type="term" value="P:homophilic cell adhesion via plasma membrane adhesion molecules"/>
    <property type="evidence" value="ECO:0007669"/>
    <property type="project" value="InterPro"/>
</dbReference>
<dbReference type="InterPro" id="IPR018114">
    <property type="entry name" value="TRYPSIN_HIS"/>
</dbReference>
<evidence type="ECO:0000256" key="7">
    <source>
        <dbReference type="ARBA" id="ARBA00022737"/>
    </source>
</evidence>
<dbReference type="GO" id="GO:0048589">
    <property type="term" value="P:developmental growth"/>
    <property type="evidence" value="ECO:0007669"/>
    <property type="project" value="UniProtKB-ARBA"/>
</dbReference>
<dbReference type="PROSITE" id="PS00135">
    <property type="entry name" value="TRYPSIN_SER"/>
    <property type="match status" value="1"/>
</dbReference>
<dbReference type="InterPro" id="IPR009003">
    <property type="entry name" value="Peptidase_S1_PA"/>
</dbReference>
<dbReference type="FunFam" id="2.60.40.60:FF:000020">
    <property type="entry name" value="Dachsous cadherin-related 1b"/>
    <property type="match status" value="1"/>
</dbReference>
<feature type="region of interest" description="Disordered" evidence="16">
    <location>
        <begin position="1933"/>
        <end position="2003"/>
    </location>
</feature>
<feature type="transmembrane region" description="Helical" evidence="17">
    <location>
        <begin position="54"/>
        <end position="74"/>
    </location>
</feature>
<evidence type="ECO:0000256" key="16">
    <source>
        <dbReference type="SAM" id="MobiDB-lite"/>
    </source>
</evidence>
<dbReference type="CDD" id="cd00190">
    <property type="entry name" value="Tryp_SPc"/>
    <property type="match status" value="1"/>
</dbReference>
<dbReference type="FunFam" id="2.60.40.60:FF:000033">
    <property type="entry name" value="FAT atypical cadherin 1"/>
    <property type="match status" value="1"/>
</dbReference>
<keyword evidence="10 17" id="KW-1133">Transmembrane helix</keyword>
<dbReference type="InterPro" id="IPR001254">
    <property type="entry name" value="Trypsin_dom"/>
</dbReference>
<sequence length="2308" mass="254984">MLRHRHILTSKMARTRFGEREEDRRGLGWRRRRTRCSQIFPIIPMSSHRCTSKLFIVLSTLYFTSITILILMLLPATMVEANTRTNSPPRFKSLDDSNGGNDFDLQSEIVVRVKEGASSLNKEIYHLAGEDPDGDPLQFGVLGTLGKDLLRIESISPNQARVFLRKELDREIQDSYTLVLTLSDGKLGKGNYITKSLLLIVEDINDNAPIFRPFKTAVSIKEDAKPGTLIETVEAFDSDEGRFGQVLYQLEEEQQEPNSLGANQVFSIQTVDGKGIIRLSGHLDYEKKSLYQIRVIATDRAMEGARKTSTAAIVVQVEDVDDQPPIFTSVPSVTRIAEDTPIGGAVLQITAIDGDRGVNNPITYRIVKGGAGLFQINANTGLVTVIGKLDREANAEATSSSSSSSGSSYILEIEATESTQNRLTSPSITTEVTIILTDVNDELPRFRSSSYTAEIVEGSPADMPVTFTGRMSKSDNGIPGNFLSPQVYDLDQGNNGTFTLHLELDEDANSIPSEMRSQLADAFYVTPLQSTNEATLSVRVRNPLALDYEKLKKVKLRLIAKERTPSSGNQLRFSTAELIVNIKDANDNTPQFSEDIYYGSVSENASPGTIVARVNATDSDEGLFGNEGIRYTALRGEIAPALSINPMTGVITVKSTGQLNHSTYFDRERHVQHFLIVEARDAAGFGNRNTVQLVVNITDVNDQQPKFSQSHYEVRLPENANKFEPDFFVLATDDDEPHGSNSRLQYSVVNSSQWSNYFDVEPHTGKVLVRRPIDFESISGPIAETRNISFNIEARDHGSPPLRNEVPITVVILDQNDNAPVFSKTLYTKSIPEDVRDGSMVIQVSATDADQSPANSRVYYRLLSGGADKFVIDTNTGIISVAKGATLDPDKSLSIGTSKMSKRLWYLLKVMAIDSSFGATEQLSSIATVNVSIVDVNNKPPEFPNEGLPEVYVSEDALINAYVTKIMATDPDDKPVLRYSFDYSRSEARNEFGVAVDLSNFVECFSIGPVDGVVRVAKPLDRELWSILKLQVVVEDIAAVTKGQKARATFTVHITDVNDNRPQFSQRLYRAVVPENSIPGTSVIVVTAEDRDTNKSLSFSLESPKQPEFLKLLRINQTTVTIPEDAPIGSLVVKVSASDADINAFGKLTYLLDSSSSLGKFKIDRETGAIVVADKLDREQVSTYKLLVQAWDNYEYGFSTGESRKAFKTLTIVITDVNDETPSVVSPPFNNECTSITEFHSINDAVITVKALDLDDPKLPNGQVSFEIVNGNQDKLFDFDSYDTIGGSTQEHINSRIIRSRSSLRGKVGNYTLLVKVTDGGVPSRSSTTPIKICVTDVNDHNPIFVKPPSNMTIRIAENATVGTRVVDVLALDSDSGHNAEVRYRLRELPNGHWRSFSIDPNSGVITLAKELDRETLRVHELRVQAYDMGSPTSLSTDMDITILVTNVDDFEPEFTQDVFQVVFTENQDPGIERYKLLPTIDKDDYDLNDPNAAFKSIPCYFIVGGNGITEEGEELFKLDTFTHELTATKPLDREKKSNYTLIVQATNDCFKVPPRVDRFDAKDNSLLQVLVGVRDVNDNAPKFQKKIFSGGITTDTDYGTVFMSIKAIDRDLGPNSLVNYYIVSDVRRSLSEGLESIPSRPFVINKRTGEISLAFDPQKGMKGYFEFDVKVNDTDGLFDTAKVFIYLLRDDQRVRFVLRLTPQELRDKLDKFQDVLANITGALVNIDSYRFHESTEGSVDQKKTDLYLHFVNREDNSIMEVNNVLLLIDKNLDYLDDLYKEFNVLQSEPTTIAEPFMEWEDQLKAGLAGTSAFLLLLLILVISLCMNQKNRFERQLKAATVPIFGHEPQLTRSNVPNTNQHATEGSNPMWMTGYDNQWYKDEEQLSETSTGSSSSNSLDENALTHVIEGEEHLNFSSLDTLDNVDPNEHIAIRSESSGNSSSSTTNDRSVLCRSNGLGTLNAPNRVTNQNFGTLNSRRPTAQPPPIPNNPPPPPKKQLAPKPPNIVVISNAGSTTKVDNSGTLQRNGLKSNQTPSHYHSHNTFTTPAIAGKSPCINNIYIETFSNHHKSSPNVSVIGGNDAKDGQVPYQVSLLDENIKHFCGGSIIADEWILTAAHCVDGIESANKLSIRYNSLKYNKGGQIVKASKLFLHPNYNAKNQDNDVALIRLVSKLTLGQENADKIKLPSQGSVPSGYVAASGWGNMIPSYFIHVFPKTLQVVTVPIVEQSICRKEFGKKTKITDAMFCAGFPQGGKDTCQGDSGGPVADASCNLVGIVSWGEGCAQPHKPGVYTNVGMFIDWIKSNNVPI</sequence>
<evidence type="ECO:0000256" key="13">
    <source>
        <dbReference type="ARBA" id="ARBA00023180"/>
    </source>
</evidence>
<dbReference type="PROSITE" id="PS50268">
    <property type="entry name" value="CADHERIN_2"/>
    <property type="match status" value="13"/>
</dbReference>
<dbReference type="GO" id="GO:0005886">
    <property type="term" value="C:plasma membrane"/>
    <property type="evidence" value="ECO:0007669"/>
    <property type="project" value="UniProtKB-SubCell"/>
</dbReference>
<keyword evidence="11 17" id="KW-0472">Membrane</keyword>
<evidence type="ECO:0000256" key="11">
    <source>
        <dbReference type="ARBA" id="ARBA00023136"/>
    </source>
</evidence>
<feature type="domain" description="Peptidase S1" evidence="18">
    <location>
        <begin position="2076"/>
        <end position="2306"/>
    </location>
</feature>
<dbReference type="EMBL" id="JAPWDV010000003">
    <property type="protein sequence ID" value="KAJ6217633.1"/>
    <property type="molecule type" value="Genomic_DNA"/>
</dbReference>
<keyword evidence="8 14" id="KW-0106">Calcium</keyword>
<evidence type="ECO:0000256" key="15">
    <source>
        <dbReference type="RuleBase" id="RU363034"/>
    </source>
</evidence>
<dbReference type="SUPFAM" id="SSF50494">
    <property type="entry name" value="Trypsin-like serine proteases"/>
    <property type="match status" value="1"/>
</dbReference>
<dbReference type="Proteomes" id="UP001142055">
    <property type="component" value="Chromosome 3"/>
</dbReference>
<dbReference type="CDD" id="cd11304">
    <property type="entry name" value="Cadherin_repeat"/>
    <property type="match status" value="13"/>
</dbReference>
<dbReference type="InterPro" id="IPR020894">
    <property type="entry name" value="Cadherin_CS"/>
</dbReference>
<dbReference type="PANTHER" id="PTHR24026">
    <property type="entry name" value="FAT ATYPICAL CADHERIN-RELATED"/>
    <property type="match status" value="1"/>
</dbReference>
<feature type="domain" description="Cadherin" evidence="19">
    <location>
        <begin position="1585"/>
        <end position="1705"/>
    </location>
</feature>